<organism evidence="1 2">
    <name type="scientific">Meloidogyne enterolobii</name>
    <name type="common">Root-knot nematode worm</name>
    <name type="synonym">Meloidogyne mayaguensis</name>
    <dbReference type="NCBI Taxonomy" id="390850"/>
    <lineage>
        <taxon>Eukaryota</taxon>
        <taxon>Metazoa</taxon>
        <taxon>Ecdysozoa</taxon>
        <taxon>Nematoda</taxon>
        <taxon>Chromadorea</taxon>
        <taxon>Rhabditida</taxon>
        <taxon>Tylenchina</taxon>
        <taxon>Tylenchomorpha</taxon>
        <taxon>Tylenchoidea</taxon>
        <taxon>Meloidogynidae</taxon>
        <taxon>Meloidogyninae</taxon>
        <taxon>Meloidogyne</taxon>
    </lineage>
</organism>
<protein>
    <submittedName>
        <fullName evidence="1">Uncharacterized protein</fullName>
    </submittedName>
</protein>
<dbReference type="Proteomes" id="UP001497535">
    <property type="component" value="Unassembled WGS sequence"/>
</dbReference>
<evidence type="ECO:0000313" key="1">
    <source>
        <dbReference type="EMBL" id="CAK5108176.1"/>
    </source>
</evidence>
<name>A0ACB1AXX2_MELEN</name>
<evidence type="ECO:0000313" key="2">
    <source>
        <dbReference type="Proteomes" id="UP001497535"/>
    </source>
</evidence>
<accession>A0ACB1AXX2</accession>
<dbReference type="EMBL" id="CAVMJV010000128">
    <property type="protein sequence ID" value="CAK5108176.1"/>
    <property type="molecule type" value="Genomic_DNA"/>
</dbReference>
<keyword evidence="2" id="KW-1185">Reference proteome</keyword>
<reference evidence="1" key="1">
    <citation type="submission" date="2023-11" db="EMBL/GenBank/DDBJ databases">
        <authorList>
            <person name="Poullet M."/>
        </authorList>
    </citation>
    <scope>NUCLEOTIDE SEQUENCE</scope>
    <source>
        <strain evidence="1">E1834</strain>
    </source>
</reference>
<gene>
    <name evidence="1" type="ORF">MENTE1834_LOCUS43879</name>
</gene>
<proteinExistence type="predicted"/>
<comment type="caution">
    <text evidence="1">The sequence shown here is derived from an EMBL/GenBank/DDBJ whole genome shotgun (WGS) entry which is preliminary data.</text>
</comment>
<sequence length="255" mass="29209">MDSNSDILTQKKITSLALIENGIINLNGFEISKVSVTVNINVIPKRKKNRDTKICAKTIEATKSCRCTKNCISSTNNHSASQFKIILAATLLNLIFVLFMAFCSFLLIKFFSFSLTSKYAIFKFTLFCGSFFMLLYVLLLSIYFFALYEVLKYLHPSLTSSKCFSTLSKIIPNIFVLVIALLIFMLICSSFYINITTFTIENIFSIGVRVIMAFFSLFCFFCSLATYFYFLNKFVAKFPLTMDYIEKIFSKLVRD</sequence>